<dbReference type="FunFam" id="3.20.20.10:FF:000002">
    <property type="entry name" value="Alanine racemase"/>
    <property type="match status" value="1"/>
</dbReference>
<dbReference type="Gene3D" id="2.40.37.10">
    <property type="entry name" value="Lyase, Ornithine Decarboxylase, Chain A, domain 1"/>
    <property type="match status" value="1"/>
</dbReference>
<dbReference type="InterPro" id="IPR029066">
    <property type="entry name" value="PLP-binding_barrel"/>
</dbReference>
<evidence type="ECO:0000256" key="1">
    <source>
        <dbReference type="ARBA" id="ARBA00000316"/>
    </source>
</evidence>
<dbReference type="AlphaFoldDB" id="A0A0R2C5L6"/>
<dbReference type="PRINTS" id="PR00992">
    <property type="entry name" value="ALARACEMASE"/>
</dbReference>
<comment type="similarity">
    <text evidence="5">Belongs to the alanine racemase family.</text>
</comment>
<dbReference type="FunFam" id="2.40.37.10:FF:000006">
    <property type="entry name" value="Alanine racemase"/>
    <property type="match status" value="1"/>
</dbReference>
<feature type="modified residue" description="N6-(pyridoxal phosphate)lysine" evidence="5 6">
    <location>
        <position position="41"/>
    </location>
</feature>
<organism evidence="9 10">
    <name type="scientific">Lacticaseibacillus thailandensis DSM 22698 = JCM 13996</name>
    <dbReference type="NCBI Taxonomy" id="1423810"/>
    <lineage>
        <taxon>Bacteria</taxon>
        <taxon>Bacillati</taxon>
        <taxon>Bacillota</taxon>
        <taxon>Bacilli</taxon>
        <taxon>Lactobacillales</taxon>
        <taxon>Lactobacillaceae</taxon>
        <taxon>Lacticaseibacillus</taxon>
    </lineage>
</organism>
<dbReference type="SUPFAM" id="SSF50621">
    <property type="entry name" value="Alanine racemase C-terminal domain-like"/>
    <property type="match status" value="1"/>
</dbReference>
<comment type="catalytic activity">
    <reaction evidence="1 5">
        <text>L-alanine = D-alanine</text>
        <dbReference type="Rhea" id="RHEA:20249"/>
        <dbReference type="ChEBI" id="CHEBI:57416"/>
        <dbReference type="ChEBI" id="CHEBI:57972"/>
        <dbReference type="EC" id="5.1.1.1"/>
    </reaction>
</comment>
<feature type="active site" description="Proton acceptor; specific for L-alanine" evidence="5">
    <location>
        <position position="267"/>
    </location>
</feature>
<gene>
    <name evidence="9" type="ORF">FD19_GL001825</name>
</gene>
<comment type="function">
    <text evidence="5">Catalyzes the interconversion of L-alanine and D-alanine. May also act on other amino acids.</text>
</comment>
<dbReference type="SMART" id="SM01005">
    <property type="entry name" value="Ala_racemase_C"/>
    <property type="match status" value="1"/>
</dbReference>
<dbReference type="RefSeq" id="WP_056969742.1">
    <property type="nucleotide sequence ID" value="NZ_AYZK01000007.1"/>
</dbReference>
<dbReference type="GO" id="GO:0009252">
    <property type="term" value="P:peptidoglycan biosynthetic process"/>
    <property type="evidence" value="ECO:0007669"/>
    <property type="project" value="TreeGrafter"/>
</dbReference>
<dbReference type="InterPro" id="IPR020622">
    <property type="entry name" value="Ala_racemase_pyridoxalP-BS"/>
</dbReference>
<dbReference type="UniPathway" id="UPA00042">
    <property type="reaction ID" value="UER00497"/>
</dbReference>
<feature type="domain" description="Alanine racemase C-terminal" evidence="8">
    <location>
        <begin position="246"/>
        <end position="371"/>
    </location>
</feature>
<evidence type="ECO:0000256" key="7">
    <source>
        <dbReference type="PIRSR" id="PIRSR600821-52"/>
    </source>
</evidence>
<dbReference type="Pfam" id="PF01168">
    <property type="entry name" value="Ala_racemase_N"/>
    <property type="match status" value="1"/>
</dbReference>
<comment type="pathway">
    <text evidence="5">Amino-acid biosynthesis; D-alanine biosynthesis; D-alanine from L-alanine: step 1/1.</text>
</comment>
<dbReference type="STRING" id="1423810.FD19_GL001825"/>
<dbReference type="GO" id="GO:0005829">
    <property type="term" value="C:cytosol"/>
    <property type="evidence" value="ECO:0007669"/>
    <property type="project" value="TreeGrafter"/>
</dbReference>
<dbReference type="GO" id="GO:0008784">
    <property type="term" value="F:alanine racemase activity"/>
    <property type="evidence" value="ECO:0007669"/>
    <property type="project" value="UniProtKB-UniRule"/>
</dbReference>
<keyword evidence="4 5" id="KW-0413">Isomerase</keyword>
<evidence type="ECO:0000313" key="10">
    <source>
        <dbReference type="Proteomes" id="UP000051789"/>
    </source>
</evidence>
<dbReference type="CDD" id="cd00430">
    <property type="entry name" value="PLPDE_III_AR"/>
    <property type="match status" value="1"/>
</dbReference>
<dbReference type="PANTHER" id="PTHR30511:SF0">
    <property type="entry name" value="ALANINE RACEMASE, CATABOLIC-RELATED"/>
    <property type="match status" value="1"/>
</dbReference>
<dbReference type="GO" id="GO:0030170">
    <property type="term" value="F:pyridoxal phosphate binding"/>
    <property type="evidence" value="ECO:0007669"/>
    <property type="project" value="UniProtKB-UniRule"/>
</dbReference>
<dbReference type="Pfam" id="PF00842">
    <property type="entry name" value="Ala_racemase_C"/>
    <property type="match status" value="1"/>
</dbReference>
<dbReference type="PROSITE" id="PS00395">
    <property type="entry name" value="ALANINE_RACEMASE"/>
    <property type="match status" value="1"/>
</dbReference>
<dbReference type="EC" id="5.1.1.1" evidence="5"/>
<accession>A0A0R2C5L6</accession>
<proteinExistence type="inferred from homology"/>
<dbReference type="EMBL" id="AYZK01000007">
    <property type="protein sequence ID" value="KRM86634.1"/>
    <property type="molecule type" value="Genomic_DNA"/>
</dbReference>
<dbReference type="Gene3D" id="3.20.20.10">
    <property type="entry name" value="Alanine racemase"/>
    <property type="match status" value="1"/>
</dbReference>
<keyword evidence="3 5" id="KW-0663">Pyridoxal phosphate</keyword>
<dbReference type="NCBIfam" id="TIGR00492">
    <property type="entry name" value="alr"/>
    <property type="match status" value="1"/>
</dbReference>
<feature type="binding site" evidence="5 7">
    <location>
        <position position="138"/>
    </location>
    <ligand>
        <name>substrate</name>
    </ligand>
</feature>
<dbReference type="PANTHER" id="PTHR30511">
    <property type="entry name" value="ALANINE RACEMASE"/>
    <property type="match status" value="1"/>
</dbReference>
<dbReference type="Proteomes" id="UP000051789">
    <property type="component" value="Unassembled WGS sequence"/>
</dbReference>
<dbReference type="InterPro" id="IPR001608">
    <property type="entry name" value="Ala_racemase_N"/>
</dbReference>
<reference evidence="9 10" key="1">
    <citation type="journal article" date="2015" name="Genome Announc.">
        <title>Expanding the biotechnology potential of lactobacilli through comparative genomics of 213 strains and associated genera.</title>
        <authorList>
            <person name="Sun Z."/>
            <person name="Harris H.M."/>
            <person name="McCann A."/>
            <person name="Guo C."/>
            <person name="Argimon S."/>
            <person name="Zhang W."/>
            <person name="Yang X."/>
            <person name="Jeffery I.B."/>
            <person name="Cooney J.C."/>
            <person name="Kagawa T.F."/>
            <person name="Liu W."/>
            <person name="Song Y."/>
            <person name="Salvetti E."/>
            <person name="Wrobel A."/>
            <person name="Rasinkangas P."/>
            <person name="Parkhill J."/>
            <person name="Rea M.C."/>
            <person name="O'Sullivan O."/>
            <person name="Ritari J."/>
            <person name="Douillard F.P."/>
            <person name="Paul Ross R."/>
            <person name="Yang R."/>
            <person name="Briner A.E."/>
            <person name="Felis G.E."/>
            <person name="de Vos W.M."/>
            <person name="Barrangou R."/>
            <person name="Klaenhammer T.R."/>
            <person name="Caufield P.W."/>
            <person name="Cui Y."/>
            <person name="Zhang H."/>
            <person name="O'Toole P.W."/>
        </authorList>
    </citation>
    <scope>NUCLEOTIDE SEQUENCE [LARGE SCALE GENOMIC DNA]</scope>
    <source>
        <strain evidence="9 10">DSM 22698</strain>
    </source>
</reference>
<dbReference type="HAMAP" id="MF_01201">
    <property type="entry name" value="Ala_racemase"/>
    <property type="match status" value="1"/>
</dbReference>
<evidence type="ECO:0000256" key="5">
    <source>
        <dbReference type="HAMAP-Rule" id="MF_01201"/>
    </source>
</evidence>
<evidence type="ECO:0000256" key="2">
    <source>
        <dbReference type="ARBA" id="ARBA00001933"/>
    </source>
</evidence>
<dbReference type="SUPFAM" id="SSF51419">
    <property type="entry name" value="PLP-binding barrel"/>
    <property type="match status" value="1"/>
</dbReference>
<protein>
    <recommendedName>
        <fullName evidence="5">Alanine racemase</fullName>
        <ecNumber evidence="5">5.1.1.1</ecNumber>
    </recommendedName>
</protein>
<feature type="binding site" evidence="5 7">
    <location>
        <position position="314"/>
    </location>
    <ligand>
        <name>substrate</name>
    </ligand>
</feature>
<dbReference type="InterPro" id="IPR009006">
    <property type="entry name" value="Ala_racemase/Decarboxylase_C"/>
</dbReference>
<evidence type="ECO:0000313" key="9">
    <source>
        <dbReference type="EMBL" id="KRM86634.1"/>
    </source>
</evidence>
<comment type="caution">
    <text evidence="9">The sequence shown here is derived from an EMBL/GenBank/DDBJ whole genome shotgun (WGS) entry which is preliminary data.</text>
</comment>
<dbReference type="GO" id="GO:0030632">
    <property type="term" value="P:D-alanine biosynthetic process"/>
    <property type="evidence" value="ECO:0007669"/>
    <property type="project" value="UniProtKB-UniRule"/>
</dbReference>
<dbReference type="PATRIC" id="fig|1423810.4.peg.1873"/>
<feature type="active site" description="Proton acceptor; specific for D-alanine" evidence="5">
    <location>
        <position position="41"/>
    </location>
</feature>
<evidence type="ECO:0000256" key="4">
    <source>
        <dbReference type="ARBA" id="ARBA00023235"/>
    </source>
</evidence>
<evidence type="ECO:0000256" key="3">
    <source>
        <dbReference type="ARBA" id="ARBA00022898"/>
    </source>
</evidence>
<dbReference type="InterPro" id="IPR011079">
    <property type="entry name" value="Ala_racemase_C"/>
</dbReference>
<name>A0A0R2C5L6_9LACO</name>
<comment type="cofactor">
    <cofactor evidence="2 5 6">
        <name>pyridoxal 5'-phosphate</name>
        <dbReference type="ChEBI" id="CHEBI:597326"/>
    </cofactor>
</comment>
<evidence type="ECO:0000259" key="8">
    <source>
        <dbReference type="SMART" id="SM01005"/>
    </source>
</evidence>
<dbReference type="InterPro" id="IPR000821">
    <property type="entry name" value="Ala_racemase"/>
</dbReference>
<evidence type="ECO:0000256" key="6">
    <source>
        <dbReference type="PIRSR" id="PIRSR600821-50"/>
    </source>
</evidence>
<keyword evidence="10" id="KW-1185">Reference proteome</keyword>
<sequence length="375" mass="40270">MAVIGTHRPTKALIDEGAIAHNVRGEVQRLDDHTELFAVIKADAYGHGLLRVARVAAAAGARGFCVAILDEALALRAAGFTQPILVLGVVSPEYAALAATNHVAVPLVDADWLTAAQPYLDAQHPLAVHVALDTGMGRIGFREVTTLQRVLATVEQTAGIQVNGVFTHFATADDPDTSYFQQQVVRFQELMQAFRVRPRYVHVSNTATSLWHAACNGNMVRFGVGIYGLNPSGRAIDTTPYPLQPAMSVVSALVQCKQIHAGDAISYGATYRAAGDEWIGTVPMGYADGWPRRMQGFHVLVDGQECPIVGRVCMDQFMVRLPRAYAAGTKVTLVGRDGEAVITLQDVADYAGTIHYEIACGIGARVPRITVNAVN</sequence>